<feature type="signal peptide" evidence="1">
    <location>
        <begin position="1"/>
        <end position="24"/>
    </location>
</feature>
<dbReference type="EMBL" id="JBBPBM010000015">
    <property type="protein sequence ID" value="KAK8558696.1"/>
    <property type="molecule type" value="Genomic_DNA"/>
</dbReference>
<protein>
    <recommendedName>
        <fullName evidence="4">Defensin-like protein 263</fullName>
    </recommendedName>
</protein>
<evidence type="ECO:0000313" key="2">
    <source>
        <dbReference type="EMBL" id="KAK8558696.1"/>
    </source>
</evidence>
<keyword evidence="1" id="KW-0732">Signal</keyword>
<organism evidence="2 3">
    <name type="scientific">Hibiscus sabdariffa</name>
    <name type="common">roselle</name>
    <dbReference type="NCBI Taxonomy" id="183260"/>
    <lineage>
        <taxon>Eukaryota</taxon>
        <taxon>Viridiplantae</taxon>
        <taxon>Streptophyta</taxon>
        <taxon>Embryophyta</taxon>
        <taxon>Tracheophyta</taxon>
        <taxon>Spermatophyta</taxon>
        <taxon>Magnoliopsida</taxon>
        <taxon>eudicotyledons</taxon>
        <taxon>Gunneridae</taxon>
        <taxon>Pentapetalae</taxon>
        <taxon>rosids</taxon>
        <taxon>malvids</taxon>
        <taxon>Malvales</taxon>
        <taxon>Malvaceae</taxon>
        <taxon>Malvoideae</taxon>
        <taxon>Hibiscus</taxon>
    </lineage>
</organism>
<evidence type="ECO:0000256" key="1">
    <source>
        <dbReference type="SAM" id="SignalP"/>
    </source>
</evidence>
<proteinExistence type="predicted"/>
<dbReference type="Proteomes" id="UP001472677">
    <property type="component" value="Unassembled WGS sequence"/>
</dbReference>
<name>A0ABR2EDG9_9ROSI</name>
<comment type="caution">
    <text evidence="2">The sequence shown here is derived from an EMBL/GenBank/DDBJ whole genome shotgun (WGS) entry which is preliminary data.</text>
</comment>
<gene>
    <name evidence="2" type="ORF">V6N12_041996</name>
</gene>
<evidence type="ECO:0000313" key="3">
    <source>
        <dbReference type="Proteomes" id="UP001472677"/>
    </source>
</evidence>
<feature type="chain" id="PRO_5045635011" description="Defensin-like protein 263" evidence="1">
    <location>
        <begin position="25"/>
        <end position="95"/>
    </location>
</feature>
<sequence>MHSFGVASLLIILIVASCVSNSTAIGRKCSSNKDCNIEELCICHGAGNCSCQEKIAAKIVYHQCKKDHDCDKMVEPSCKPGCKPACLDGLCICKC</sequence>
<evidence type="ECO:0008006" key="4">
    <source>
        <dbReference type="Google" id="ProtNLM"/>
    </source>
</evidence>
<accession>A0ABR2EDG9</accession>
<keyword evidence="3" id="KW-1185">Reference proteome</keyword>
<reference evidence="2 3" key="1">
    <citation type="journal article" date="2024" name="G3 (Bethesda)">
        <title>Genome assembly of Hibiscus sabdariffa L. provides insights into metabolisms of medicinal natural products.</title>
        <authorList>
            <person name="Kim T."/>
        </authorList>
    </citation>
    <scope>NUCLEOTIDE SEQUENCE [LARGE SCALE GENOMIC DNA]</scope>
    <source>
        <strain evidence="2">TK-2024</strain>
        <tissue evidence="2">Old leaves</tissue>
    </source>
</reference>